<keyword evidence="3" id="KW-1185">Reference proteome</keyword>
<gene>
    <name evidence="2" type="ORF">DLD82_16950</name>
</gene>
<reference evidence="2 3" key="1">
    <citation type="submission" date="2018-05" db="EMBL/GenBank/DDBJ databases">
        <title>Draft genome of Methanospirillum stamsii Pt1.</title>
        <authorList>
            <person name="Dueholm M.S."/>
            <person name="Nielsen P.H."/>
            <person name="Bakmann L.F."/>
            <person name="Otzen D.E."/>
        </authorList>
    </citation>
    <scope>NUCLEOTIDE SEQUENCE [LARGE SCALE GENOMIC DNA]</scope>
    <source>
        <strain evidence="2 3">Pt1</strain>
    </source>
</reference>
<proteinExistence type="predicted"/>
<dbReference type="AlphaFoldDB" id="A0A2V2N0S2"/>
<feature type="domain" description="PKD" evidence="1">
    <location>
        <begin position="355"/>
        <end position="429"/>
    </location>
</feature>
<dbReference type="InterPro" id="IPR013783">
    <property type="entry name" value="Ig-like_fold"/>
</dbReference>
<organism evidence="2 3">
    <name type="scientific">Methanospirillum stamsii</name>
    <dbReference type="NCBI Taxonomy" id="1277351"/>
    <lineage>
        <taxon>Archaea</taxon>
        <taxon>Methanobacteriati</taxon>
        <taxon>Methanobacteriota</taxon>
        <taxon>Stenosarchaea group</taxon>
        <taxon>Methanomicrobia</taxon>
        <taxon>Methanomicrobiales</taxon>
        <taxon>Methanospirillaceae</taxon>
        <taxon>Methanospirillum</taxon>
    </lineage>
</organism>
<dbReference type="PANTHER" id="PTHR36842">
    <property type="entry name" value="PROTEIN TOLB HOMOLOG"/>
    <property type="match status" value="1"/>
</dbReference>
<comment type="caution">
    <text evidence="2">The sequence shown here is derived from an EMBL/GenBank/DDBJ whole genome shotgun (WGS) entry which is preliminary data.</text>
</comment>
<name>A0A2V2N0S2_9EURY</name>
<dbReference type="InterPro" id="IPR000601">
    <property type="entry name" value="PKD_dom"/>
</dbReference>
<feature type="domain" description="PKD" evidence="1">
    <location>
        <begin position="289"/>
        <end position="334"/>
    </location>
</feature>
<dbReference type="CDD" id="cd00146">
    <property type="entry name" value="PKD"/>
    <property type="match status" value="5"/>
</dbReference>
<feature type="domain" description="PKD" evidence="1">
    <location>
        <begin position="108"/>
        <end position="167"/>
    </location>
</feature>
<dbReference type="Proteomes" id="UP000245934">
    <property type="component" value="Unassembled WGS sequence"/>
</dbReference>
<dbReference type="FunFam" id="2.60.40.10:FF:000270">
    <property type="entry name" value="Cell surface protein"/>
    <property type="match status" value="1"/>
</dbReference>
<dbReference type="Pfam" id="PF18911">
    <property type="entry name" value="PKD_4"/>
    <property type="match status" value="5"/>
</dbReference>
<accession>A0A2V2N0S2</accession>
<dbReference type="InterPro" id="IPR035986">
    <property type="entry name" value="PKD_dom_sf"/>
</dbReference>
<evidence type="ECO:0000313" key="2">
    <source>
        <dbReference type="EMBL" id="PWR69777.1"/>
    </source>
</evidence>
<dbReference type="EMBL" id="QGMZ01000054">
    <property type="protein sequence ID" value="PWR69777.1"/>
    <property type="molecule type" value="Genomic_DNA"/>
</dbReference>
<protein>
    <recommendedName>
        <fullName evidence="1">PKD domain-containing protein</fullName>
    </recommendedName>
</protein>
<evidence type="ECO:0000259" key="1">
    <source>
        <dbReference type="PROSITE" id="PS50093"/>
    </source>
</evidence>
<dbReference type="InterPro" id="IPR022409">
    <property type="entry name" value="PKD/Chitinase_dom"/>
</dbReference>
<dbReference type="PANTHER" id="PTHR36842:SF1">
    <property type="entry name" value="PROTEIN TOLB"/>
    <property type="match status" value="1"/>
</dbReference>
<feature type="domain" description="PKD" evidence="1">
    <location>
        <begin position="447"/>
        <end position="500"/>
    </location>
</feature>
<feature type="domain" description="PKD" evidence="1">
    <location>
        <begin position="191"/>
        <end position="254"/>
    </location>
</feature>
<evidence type="ECO:0000313" key="3">
    <source>
        <dbReference type="Proteomes" id="UP000245934"/>
    </source>
</evidence>
<sequence length="533" mass="60602">MRHILSLYFLDLLVHSEILPTESNLNTYKGLMQDFLVDYFRELNLLKLLLEQGLVFKLIKEEQQIPFEIHLKQMTTFLHTNFGTDLKAAKWAIEAWAEALGIHLVHTCIADFSINPAKGDAPLLVQFINKSKGEISRYEWDFGNGITSNEKNPVYQYNIPGTYSVTLRTYRGSFFSEKKMSDAVTILYPELNGVISNSIQTGEIPLSIQFFSKVQGIVQSFKWDFGDGIYSNEANPIHIYEKEGSYNVNLTLNDGNSTIQIDLPYPILVTPESLHADYSISQPDQGKKLQLQFLNRSKGNITRYHWDFGDGTQSDEENPFHEYVEKYLVTLTVTDEQTGEQEISTCEIIPTLAPCKAAFHHDIHEGIAPLEITFNNQSTGIIHSYDWDFGDGSTSTEKNPIHMYLRPGHYCVSLTVIDGLDHSKNVTTSEVRVKSTDFRTDFTCLFSSGCAPLKASFKPKYSNSSVKYHWLFGDGQESFEQNSSHEYKKSGTFSVTLRITQDGFTEEHVEKNLIKVKPSKKPLRALFSHDISE</sequence>
<dbReference type="Gene3D" id="2.60.40.10">
    <property type="entry name" value="Immunoglobulins"/>
    <property type="match status" value="5"/>
</dbReference>
<dbReference type="PROSITE" id="PS50093">
    <property type="entry name" value="PKD"/>
    <property type="match status" value="5"/>
</dbReference>
<dbReference type="SMART" id="SM00089">
    <property type="entry name" value="PKD"/>
    <property type="match status" value="5"/>
</dbReference>
<dbReference type="SUPFAM" id="SSF49299">
    <property type="entry name" value="PKD domain"/>
    <property type="match status" value="5"/>
</dbReference>